<comment type="pathway">
    <text evidence="2 9">Cofactor biosynthesis; adenosylcobalamin biosynthesis.</text>
</comment>
<dbReference type="GO" id="GO:0015420">
    <property type="term" value="F:ABC-type vitamin B12 transporter activity"/>
    <property type="evidence" value="ECO:0007669"/>
    <property type="project" value="UniProtKB-UniRule"/>
</dbReference>
<dbReference type="Pfam" id="PF03186">
    <property type="entry name" value="CobD_Cbib"/>
    <property type="match status" value="1"/>
</dbReference>
<dbReference type="InterPro" id="IPR004485">
    <property type="entry name" value="Cobalamin_biosynth_CobD/CbiB"/>
</dbReference>
<feature type="transmembrane region" description="Helical" evidence="9">
    <location>
        <begin position="68"/>
        <end position="89"/>
    </location>
</feature>
<keyword evidence="5 9" id="KW-0169">Cobalamin biosynthesis</keyword>
<dbReference type="PANTHER" id="PTHR34308:SF1">
    <property type="entry name" value="COBALAMIN BIOSYNTHESIS PROTEIN CBIB"/>
    <property type="match status" value="1"/>
</dbReference>
<protein>
    <recommendedName>
        <fullName evidence="9">Cobalamin biosynthesis protein CobD</fullName>
    </recommendedName>
</protein>
<evidence type="ECO:0000256" key="2">
    <source>
        <dbReference type="ARBA" id="ARBA00004953"/>
    </source>
</evidence>
<evidence type="ECO:0000256" key="4">
    <source>
        <dbReference type="ARBA" id="ARBA00022475"/>
    </source>
</evidence>
<comment type="similarity">
    <text evidence="3 9">Belongs to the CobD/CbiB family.</text>
</comment>
<evidence type="ECO:0000256" key="8">
    <source>
        <dbReference type="ARBA" id="ARBA00023136"/>
    </source>
</evidence>
<dbReference type="KEGG" id="acru:HHL28_09040"/>
<dbReference type="Proteomes" id="UP000501891">
    <property type="component" value="Chromosome"/>
</dbReference>
<feature type="transmembrane region" description="Helical" evidence="9">
    <location>
        <begin position="171"/>
        <end position="195"/>
    </location>
</feature>
<evidence type="ECO:0000313" key="11">
    <source>
        <dbReference type="Proteomes" id="UP000501891"/>
    </source>
</evidence>
<keyword evidence="7 9" id="KW-1133">Transmembrane helix</keyword>
<comment type="function">
    <text evidence="9">Converts cobyric acid to cobinamide by the addition of aminopropanol on the F carboxylic group.</text>
</comment>
<evidence type="ECO:0000256" key="1">
    <source>
        <dbReference type="ARBA" id="ARBA00004651"/>
    </source>
</evidence>
<comment type="caution">
    <text evidence="9">Lacks conserved residue(s) required for the propagation of feature annotation.</text>
</comment>
<feature type="transmembrane region" description="Helical" evidence="9">
    <location>
        <begin position="12"/>
        <end position="32"/>
    </location>
</feature>
<keyword evidence="4 9" id="KW-1003">Cell membrane</keyword>
<accession>A0A858R781</accession>
<sequence length="289" mass="30062">MLLPLPGGVDTLLVLLVALVVEAVVGDLRPVAKVLPGPLPLLARLAGMLDKRLNRIDRTDGARRLRGALVLVALVAGSALFGLAVTIFAHGARLGVALEIAVLASCLTVRRPWVAVTETFGALVKEGAEAGRLAVARITDRQAWSLDLHGVVRVAAESAALLLYRGVVAPAFWYALLGLPGALAWTAVSVAELVIGPDTGRYKEFGRAARLVSRLMGWLPARLSALFIALAALFVPHAKAGPALRAAAREAGGHPLGNPAWPVAALAGALELALAGPRREGSWWCGSPG</sequence>
<proteinExistence type="inferred from homology"/>
<dbReference type="EMBL" id="CP051775">
    <property type="protein sequence ID" value="QJE73214.1"/>
    <property type="molecule type" value="Genomic_DNA"/>
</dbReference>
<dbReference type="AlphaFoldDB" id="A0A858R781"/>
<keyword evidence="6 9" id="KW-0812">Transmembrane</keyword>
<organism evidence="10 11">
    <name type="scientific">Aerophototrophica crusticola</name>
    <dbReference type="NCBI Taxonomy" id="1709002"/>
    <lineage>
        <taxon>Bacteria</taxon>
        <taxon>Pseudomonadati</taxon>
        <taxon>Pseudomonadota</taxon>
        <taxon>Alphaproteobacteria</taxon>
        <taxon>Rhodospirillales</taxon>
        <taxon>Rhodospirillaceae</taxon>
        <taxon>Aerophototrophica</taxon>
    </lineage>
</organism>
<dbReference type="UniPathway" id="UPA00148"/>
<dbReference type="HAMAP" id="MF_00024">
    <property type="entry name" value="CobD_CbiB"/>
    <property type="match status" value="1"/>
</dbReference>
<evidence type="ECO:0000256" key="7">
    <source>
        <dbReference type="ARBA" id="ARBA00022989"/>
    </source>
</evidence>
<evidence type="ECO:0000256" key="9">
    <source>
        <dbReference type="HAMAP-Rule" id="MF_00024"/>
    </source>
</evidence>
<keyword evidence="8 9" id="KW-0472">Membrane</keyword>
<dbReference type="GO" id="GO:0005886">
    <property type="term" value="C:plasma membrane"/>
    <property type="evidence" value="ECO:0007669"/>
    <property type="project" value="UniProtKB-SubCell"/>
</dbReference>
<name>A0A858R781_9PROT</name>
<evidence type="ECO:0000256" key="5">
    <source>
        <dbReference type="ARBA" id="ARBA00022573"/>
    </source>
</evidence>
<evidence type="ECO:0000313" key="10">
    <source>
        <dbReference type="EMBL" id="QJE73214.1"/>
    </source>
</evidence>
<reference evidence="10" key="1">
    <citation type="submission" date="2020-04" db="EMBL/GenBank/DDBJ databases">
        <title>A desert anoxygenic phototrophic bacterium fixes CO2 using RubisCO under aerobic conditions.</title>
        <authorList>
            <person name="Tang K."/>
        </authorList>
    </citation>
    <scope>NUCLEOTIDE SEQUENCE [LARGE SCALE GENOMIC DNA]</scope>
    <source>
        <strain evidence="10">MIMtkB3</strain>
    </source>
</reference>
<feature type="transmembrane region" description="Helical" evidence="9">
    <location>
        <begin position="215"/>
        <end position="235"/>
    </location>
</feature>
<comment type="subcellular location">
    <subcellularLocation>
        <location evidence="1 9">Cell membrane</location>
        <topology evidence="1 9">Multi-pass membrane protein</topology>
    </subcellularLocation>
</comment>
<keyword evidence="11" id="KW-1185">Reference proteome</keyword>
<dbReference type="PANTHER" id="PTHR34308">
    <property type="entry name" value="COBALAMIN BIOSYNTHESIS PROTEIN CBIB"/>
    <property type="match status" value="1"/>
</dbReference>
<dbReference type="GO" id="GO:0009236">
    <property type="term" value="P:cobalamin biosynthetic process"/>
    <property type="evidence" value="ECO:0007669"/>
    <property type="project" value="UniProtKB-UniRule"/>
</dbReference>
<dbReference type="GO" id="GO:0048472">
    <property type="term" value="F:threonine-phosphate decarboxylase activity"/>
    <property type="evidence" value="ECO:0007669"/>
    <property type="project" value="InterPro"/>
</dbReference>
<evidence type="ECO:0000256" key="3">
    <source>
        <dbReference type="ARBA" id="ARBA00006263"/>
    </source>
</evidence>
<gene>
    <name evidence="9" type="primary">cobD</name>
    <name evidence="10" type="ORF">HHL28_09040</name>
</gene>
<evidence type="ECO:0000256" key="6">
    <source>
        <dbReference type="ARBA" id="ARBA00022692"/>
    </source>
</evidence>